<evidence type="ECO:0000313" key="1">
    <source>
        <dbReference type="EMBL" id="KAJ1901836.1"/>
    </source>
</evidence>
<organism evidence="1 2">
    <name type="scientific">Kickxella alabastrina</name>
    <dbReference type="NCBI Taxonomy" id="61397"/>
    <lineage>
        <taxon>Eukaryota</taxon>
        <taxon>Fungi</taxon>
        <taxon>Fungi incertae sedis</taxon>
        <taxon>Zoopagomycota</taxon>
        <taxon>Kickxellomycotina</taxon>
        <taxon>Kickxellomycetes</taxon>
        <taxon>Kickxellales</taxon>
        <taxon>Kickxellaceae</taxon>
        <taxon>Kickxella</taxon>
    </lineage>
</organism>
<proteinExistence type="predicted"/>
<keyword evidence="2" id="KW-1185">Reference proteome</keyword>
<sequence length="1348" mass="146639">MRNLSIQSEIVVSLPGYRVLGGWDHSSSSNDSFEQRDSPAAALCVDVTEQKAYIVVGDDHGTAQLLSIPLGSLTTAAAAAAAEPVCVLPFSASNTQIAGMQYLMERESVVVVLRSGDIYTIGVATGGIEAVGTVDPGIVSSAWSPDEELLALVTGEAKVLLMTQDFDVLAEFLLAQGEQGEEQHVALGWGRKETQYHGKAGKQAALAGSAVAAELSCDDDYCVRVAWRGDGAFFGVTFVRGGQREIRVFSREGVLHSTAERIQALEHPLAWKPAGRLLAATERLAHRHDVVFYERNGLRHGEFTLRECTRRVVDLAWNSDSSVLAVTALVDCGGGGALEPCVELWADRNYHWYLKQELRASVVGGDISHVVWDAEDALCLHVVGRAAYARVQLHAAPDVTHVAAERSDAAACVVDGRRLLHTPFSVTNVPPPMALNSLDAGAAVAHVAFAAFGCGNSFAALLADRRTAVLFSAEEAADSVRSVRAPAEQARVLMAPGVVVRQIAWASAHTVVGLGSQAAEGGNGGSSSYRQVVSVADVDTGSTRVYYVDELLGCDAEPVCLKAAPHAQALLLETADGQVHTLVLSGSAVRAERLVQLPATCVDIDAVLVDGAVVVIGRTQRNQLLANGHLLSSVCSSFYLRRDMLLFTTTTHFVRFVPVDSGILTAAPSEEEALVAAKYDESRRRVERGSTIVVASPVGESVVFQMPRGNLETVRPRALVLTSVRRALDDRRYRDALLACRVSRIDMNILYDHNADQLSTDFAEFVAQINDPDLLNLFVSGLRDENVTRTMYKGINSVSLDQQQQHTASVEGKATRVCQTLRPVLQATGDARFMPTVLTTFVCQSPADIPAALQLLAPLSAEERDSALTYLLFLSDVNTVYDAALGLYDLPLALLVAQRSQRDPREYLNALGALNALPNEDYRRFKIDAQLKRGIRALGHLCTAYEQIGTTADKEAEMWAEIVAYVKQTVLYQHAISILSASKNQRRFRDMCELYGDHQTEANTSEQWHQAAMSYELAGMHAKAANAFVQAKQWQLAMATASAPGSGLTLQMVHDTAVRASDVLAEHHLFRDAAAVLLEYTEKDEDALALLVRGGHWAEAMRSALSHERSDLVETTVRPGLTRACETLGDDLDEIREALVSKCARLHEVRSMPLEMIVDQILAMANNDGSCSGPLPDNIDVMSDTTSMASRFSSFTATETNASSRMTGSTARRISKNRKKEEKRKVRGKKGSIYEEAYLVDSISKLVDRVRVHQAAVREIIWALVHFGQLTVASQMQSSFAELVDRVLAEAAYVFDEQRVQMRLGENGLPEPVPMEVNEFGMSSQPKHSKPILPSYNWKIDSLNLARI</sequence>
<reference evidence="1" key="1">
    <citation type="submission" date="2022-07" db="EMBL/GenBank/DDBJ databases">
        <title>Phylogenomic reconstructions and comparative analyses of Kickxellomycotina fungi.</title>
        <authorList>
            <person name="Reynolds N.K."/>
            <person name="Stajich J.E."/>
            <person name="Barry K."/>
            <person name="Grigoriev I.V."/>
            <person name="Crous P."/>
            <person name="Smith M.E."/>
        </authorList>
    </citation>
    <scope>NUCLEOTIDE SEQUENCE</scope>
    <source>
        <strain evidence="1">Benny 63K</strain>
    </source>
</reference>
<comment type="caution">
    <text evidence="1">The sequence shown here is derived from an EMBL/GenBank/DDBJ whole genome shotgun (WGS) entry which is preliminary data.</text>
</comment>
<evidence type="ECO:0000313" key="2">
    <source>
        <dbReference type="Proteomes" id="UP001150581"/>
    </source>
</evidence>
<dbReference type="EMBL" id="JANBPG010000013">
    <property type="protein sequence ID" value="KAJ1901836.1"/>
    <property type="molecule type" value="Genomic_DNA"/>
</dbReference>
<name>A0ACC1IW26_9FUNG</name>
<accession>A0ACC1IW26</accession>
<gene>
    <name evidence="1" type="primary">ELP1</name>
    <name evidence="1" type="ORF">LPJ66_000447</name>
</gene>
<protein>
    <submittedName>
        <fullName evidence="1">Elongator complex protein 1</fullName>
    </submittedName>
</protein>
<dbReference type="Proteomes" id="UP001150581">
    <property type="component" value="Unassembled WGS sequence"/>
</dbReference>